<dbReference type="RefSeq" id="WP_083220919.1">
    <property type="nucleotide sequence ID" value="NZ_MARB01000033.1"/>
</dbReference>
<evidence type="ECO:0000256" key="7">
    <source>
        <dbReference type="ARBA" id="ARBA00022723"/>
    </source>
</evidence>
<keyword evidence="6" id="KW-0004">4Fe-4S</keyword>
<dbReference type="AlphaFoldDB" id="A0A7Z0VHX2"/>
<dbReference type="GO" id="GO:0032357">
    <property type="term" value="F:oxidized purine DNA binding"/>
    <property type="evidence" value="ECO:0007669"/>
    <property type="project" value="TreeGrafter"/>
</dbReference>
<keyword evidence="11" id="KW-0411">Iron-sulfur</keyword>
<evidence type="ECO:0000256" key="6">
    <source>
        <dbReference type="ARBA" id="ARBA00022485"/>
    </source>
</evidence>
<dbReference type="NCBIfam" id="TIGR01084">
    <property type="entry name" value="mutY"/>
    <property type="match status" value="1"/>
</dbReference>
<evidence type="ECO:0000256" key="2">
    <source>
        <dbReference type="ARBA" id="ARBA00002933"/>
    </source>
</evidence>
<evidence type="ECO:0000259" key="15">
    <source>
        <dbReference type="SMART" id="SM00478"/>
    </source>
</evidence>
<dbReference type="GO" id="GO:0006284">
    <property type="term" value="P:base-excision repair"/>
    <property type="evidence" value="ECO:0007669"/>
    <property type="project" value="UniProtKB-UniRule"/>
</dbReference>
<comment type="caution">
    <text evidence="16">The sequence shown here is derived from an EMBL/GenBank/DDBJ whole genome shotgun (WGS) entry which is preliminary data.</text>
</comment>
<dbReference type="GO" id="GO:0034039">
    <property type="term" value="F:8-oxo-7,8-dihydroguanine DNA N-glycosylase activity"/>
    <property type="evidence" value="ECO:0007669"/>
    <property type="project" value="TreeGrafter"/>
</dbReference>
<keyword evidence="9 16" id="KW-0378">Hydrolase</keyword>
<comment type="cofactor">
    <cofactor evidence="14">
        <name>[4Fe-4S] cluster</name>
        <dbReference type="ChEBI" id="CHEBI:49883"/>
    </cofactor>
    <text evidence="14">Binds 1 [4Fe-4S] cluster.</text>
</comment>
<dbReference type="GO" id="GO:0046872">
    <property type="term" value="F:metal ion binding"/>
    <property type="evidence" value="ECO:0007669"/>
    <property type="project" value="UniProtKB-UniRule"/>
</dbReference>
<keyword evidence="8 14" id="KW-0227">DNA damage</keyword>
<evidence type="ECO:0000256" key="9">
    <source>
        <dbReference type="ARBA" id="ARBA00022801"/>
    </source>
</evidence>
<dbReference type="SMART" id="SM00478">
    <property type="entry name" value="ENDO3c"/>
    <property type="match status" value="1"/>
</dbReference>
<comment type="catalytic activity">
    <reaction evidence="1 14">
        <text>Hydrolyzes free adenine bases from 7,8-dihydro-8-oxoguanine:adenine mismatched double-stranded DNA, leaving an apurinic site.</text>
        <dbReference type="EC" id="3.2.2.31"/>
    </reaction>
</comment>
<evidence type="ECO:0000256" key="11">
    <source>
        <dbReference type="ARBA" id="ARBA00023014"/>
    </source>
</evidence>
<evidence type="ECO:0000256" key="10">
    <source>
        <dbReference type="ARBA" id="ARBA00023004"/>
    </source>
</evidence>
<dbReference type="GO" id="GO:0035485">
    <property type="term" value="F:adenine/guanine mispair binding"/>
    <property type="evidence" value="ECO:0007669"/>
    <property type="project" value="TreeGrafter"/>
</dbReference>
<evidence type="ECO:0000313" key="16">
    <source>
        <dbReference type="EMBL" id="ODJ85867.1"/>
    </source>
</evidence>
<evidence type="ECO:0000256" key="13">
    <source>
        <dbReference type="ARBA" id="ARBA00023295"/>
    </source>
</evidence>
<dbReference type="EMBL" id="MARB01000033">
    <property type="protein sequence ID" value="ODJ85867.1"/>
    <property type="molecule type" value="Genomic_DNA"/>
</dbReference>
<dbReference type="Pfam" id="PF14815">
    <property type="entry name" value="NUDIX_4"/>
    <property type="match status" value="1"/>
</dbReference>
<dbReference type="CDD" id="cd00056">
    <property type="entry name" value="ENDO3c"/>
    <property type="match status" value="1"/>
</dbReference>
<keyword evidence="12" id="KW-0234">DNA repair</keyword>
<evidence type="ECO:0000256" key="5">
    <source>
        <dbReference type="ARBA" id="ARBA00022023"/>
    </source>
</evidence>
<keyword evidence="10 14" id="KW-0408">Iron</keyword>
<dbReference type="InterPro" id="IPR000445">
    <property type="entry name" value="HhH_motif"/>
</dbReference>
<dbReference type="GO" id="GO:0006298">
    <property type="term" value="P:mismatch repair"/>
    <property type="evidence" value="ECO:0007669"/>
    <property type="project" value="TreeGrafter"/>
</dbReference>
<dbReference type="PANTHER" id="PTHR42944">
    <property type="entry name" value="ADENINE DNA GLYCOSYLASE"/>
    <property type="match status" value="1"/>
</dbReference>
<accession>A0A7Z0VHX2</accession>
<dbReference type="InterPro" id="IPR011257">
    <property type="entry name" value="DNA_glycosylase"/>
</dbReference>
<dbReference type="NCBIfam" id="NF008132">
    <property type="entry name" value="PRK10880.1"/>
    <property type="match status" value="1"/>
</dbReference>
<proteinExistence type="inferred from homology"/>
<organism evidence="16 17">
    <name type="scientific">Candidatus Thiodiazotropha endolucinida</name>
    <dbReference type="NCBI Taxonomy" id="1655433"/>
    <lineage>
        <taxon>Bacteria</taxon>
        <taxon>Pseudomonadati</taxon>
        <taxon>Pseudomonadota</taxon>
        <taxon>Gammaproteobacteria</taxon>
        <taxon>Chromatiales</taxon>
        <taxon>Sedimenticolaceae</taxon>
        <taxon>Candidatus Thiodiazotropha</taxon>
    </lineage>
</organism>
<keyword evidence="7" id="KW-0479">Metal-binding</keyword>
<dbReference type="OrthoDB" id="9802365at2"/>
<dbReference type="PANTHER" id="PTHR42944:SF1">
    <property type="entry name" value="ADENINE DNA GLYCOSYLASE"/>
    <property type="match status" value="1"/>
</dbReference>
<evidence type="ECO:0000313" key="17">
    <source>
        <dbReference type="Proteomes" id="UP000094769"/>
    </source>
</evidence>
<dbReference type="GO" id="GO:0000701">
    <property type="term" value="F:purine-specific mismatch base pair DNA N-glycosylase activity"/>
    <property type="evidence" value="ECO:0007669"/>
    <property type="project" value="UniProtKB-EC"/>
</dbReference>
<dbReference type="InterPro" id="IPR003265">
    <property type="entry name" value="HhH-GPD_domain"/>
</dbReference>
<evidence type="ECO:0000256" key="4">
    <source>
        <dbReference type="ARBA" id="ARBA00012045"/>
    </source>
</evidence>
<dbReference type="SUPFAM" id="SSF48150">
    <property type="entry name" value="DNA-glycosylase"/>
    <property type="match status" value="1"/>
</dbReference>
<name>A0A7Z0VHX2_9GAMM</name>
<evidence type="ECO:0000256" key="1">
    <source>
        <dbReference type="ARBA" id="ARBA00000843"/>
    </source>
</evidence>
<evidence type="ECO:0000256" key="8">
    <source>
        <dbReference type="ARBA" id="ARBA00022763"/>
    </source>
</evidence>
<dbReference type="Pfam" id="PF00633">
    <property type="entry name" value="HHH"/>
    <property type="match status" value="1"/>
</dbReference>
<dbReference type="Pfam" id="PF00730">
    <property type="entry name" value="HhH-GPD"/>
    <property type="match status" value="1"/>
</dbReference>
<keyword evidence="17" id="KW-1185">Reference proteome</keyword>
<dbReference type="Gene3D" id="1.10.1670.10">
    <property type="entry name" value="Helix-hairpin-Helix base-excision DNA repair enzymes (C-terminal)"/>
    <property type="match status" value="1"/>
</dbReference>
<dbReference type="PROSITE" id="PS01155">
    <property type="entry name" value="ENDONUCLEASE_III_2"/>
    <property type="match status" value="1"/>
</dbReference>
<evidence type="ECO:0000256" key="14">
    <source>
        <dbReference type="RuleBase" id="RU365096"/>
    </source>
</evidence>
<dbReference type="GO" id="GO:0051539">
    <property type="term" value="F:4 iron, 4 sulfur cluster binding"/>
    <property type="evidence" value="ECO:0007669"/>
    <property type="project" value="UniProtKB-UniRule"/>
</dbReference>
<gene>
    <name evidence="16" type="primary">mutY</name>
    <name evidence="16" type="ORF">CODIS_39170</name>
</gene>
<protein>
    <recommendedName>
        <fullName evidence="5 14">Adenine DNA glycosylase</fullName>
        <ecNumber evidence="4 14">3.2.2.31</ecNumber>
    </recommendedName>
</protein>
<dbReference type="InterPro" id="IPR004035">
    <property type="entry name" value="Endouclease-III_FeS-bd_BS"/>
</dbReference>
<keyword evidence="13 14" id="KW-0326">Glycosidase</keyword>
<dbReference type="FunFam" id="1.10.340.30:FF:000002">
    <property type="entry name" value="Adenine DNA glycosylase"/>
    <property type="match status" value="1"/>
</dbReference>
<dbReference type="InterPro" id="IPR044298">
    <property type="entry name" value="MIG/MutY"/>
</dbReference>
<dbReference type="Gene3D" id="1.10.340.30">
    <property type="entry name" value="Hypothetical protein, domain 2"/>
    <property type="match status" value="1"/>
</dbReference>
<feature type="domain" description="HhH-GPD" evidence="15">
    <location>
        <begin position="56"/>
        <end position="207"/>
    </location>
</feature>
<dbReference type="CDD" id="cd03431">
    <property type="entry name" value="NUDIX_DNA_Glycosylase_C-MutY"/>
    <property type="match status" value="1"/>
</dbReference>
<dbReference type="InterPro" id="IPR029119">
    <property type="entry name" value="MutY_C"/>
</dbReference>
<sequence length="378" mass="42588">MADRERRAQTALPTIPLEEAERFSQRVLAWFDRHGRKDLPWQQPRDPYRIWISEIMLQQTQVNTVIGYFERFIQSFPDIPTLTAADPDKVMHHWSGLGYYARARNLHRAAGEVMTRHQGVLPDDLDSLQALPGIGRSTAGAIRSLAFGQYAPILDGNVKRVLARHFVIPGWPGNNGVQKQLWRLSEQLTPHRQTAQYNQAMMDLGATCCVRGKPLCDSCPLVQSCQALAEGDVSRYPAPKPKKVLPVRATRMLILTDPAGDILLEQRPPSGIWGGLWSLPECPPEQPLKDWCRQVLGCDVEERDQLRPRRHSFSHFHLDITPVLVAVKNPAKGLMDAGPRVWYKLSQPDDRGLAAPVSRILREIDRPISEHQSGGEAP</sequence>
<dbReference type="InterPro" id="IPR004036">
    <property type="entry name" value="Endonuclease-III-like_CS2"/>
</dbReference>
<dbReference type="Gene3D" id="3.90.79.10">
    <property type="entry name" value="Nucleoside Triphosphate Pyrophosphohydrolase"/>
    <property type="match status" value="1"/>
</dbReference>
<dbReference type="PROSITE" id="PS00764">
    <property type="entry name" value="ENDONUCLEASE_III_1"/>
    <property type="match status" value="1"/>
</dbReference>
<dbReference type="EC" id="3.2.2.31" evidence="4 14"/>
<reference evidence="16 17" key="1">
    <citation type="submission" date="2016-06" db="EMBL/GenBank/DDBJ databases">
        <title>Genome sequence of endosymbiont of Candidatus Endolucinida thiodiazotropha.</title>
        <authorList>
            <person name="Poehlein A."/>
            <person name="Koenig S."/>
            <person name="Heiden S.E."/>
            <person name="Thuermer A."/>
            <person name="Voget S."/>
            <person name="Daniel R."/>
            <person name="Markert S."/>
            <person name="Gros O."/>
            <person name="Schweder T."/>
        </authorList>
    </citation>
    <scope>NUCLEOTIDE SEQUENCE [LARGE SCALE GENOMIC DNA]</scope>
    <source>
        <strain evidence="16 17">COS</strain>
    </source>
</reference>
<evidence type="ECO:0000256" key="12">
    <source>
        <dbReference type="ARBA" id="ARBA00023204"/>
    </source>
</evidence>
<dbReference type="SUPFAM" id="SSF55811">
    <property type="entry name" value="Nudix"/>
    <property type="match status" value="1"/>
</dbReference>
<dbReference type="InterPro" id="IPR023170">
    <property type="entry name" value="HhH_base_excis_C"/>
</dbReference>
<dbReference type="Proteomes" id="UP000094769">
    <property type="component" value="Unassembled WGS sequence"/>
</dbReference>
<dbReference type="InterPro" id="IPR005760">
    <property type="entry name" value="A/G_AdeGlyc_MutY"/>
</dbReference>
<comment type="similarity">
    <text evidence="3 14">Belongs to the Nth/MutY family.</text>
</comment>
<dbReference type="InterPro" id="IPR015797">
    <property type="entry name" value="NUDIX_hydrolase-like_dom_sf"/>
</dbReference>
<evidence type="ECO:0000256" key="3">
    <source>
        <dbReference type="ARBA" id="ARBA00008343"/>
    </source>
</evidence>
<comment type="function">
    <text evidence="2">Adenine glycosylase active on G-A mispairs. MutY also corrects error-prone DNA synthesis past GO lesions which are due to the oxidatively damaged form of guanine: 7,8-dihydro-8-oxoguanine (8-oxo-dGTP).</text>
</comment>